<dbReference type="InterPro" id="IPR029063">
    <property type="entry name" value="SAM-dependent_MTases_sf"/>
</dbReference>
<evidence type="ECO:0000259" key="1">
    <source>
        <dbReference type="Pfam" id="PF25276"/>
    </source>
</evidence>
<reference evidence="2" key="1">
    <citation type="submission" date="2021-01" db="EMBL/GenBank/DDBJ databases">
        <authorList>
            <person name="Corre E."/>
            <person name="Pelletier E."/>
            <person name="Niang G."/>
            <person name="Scheremetjew M."/>
            <person name="Finn R."/>
            <person name="Kale V."/>
            <person name="Holt S."/>
            <person name="Cochrane G."/>
            <person name="Meng A."/>
            <person name="Brown T."/>
            <person name="Cohen L."/>
        </authorList>
    </citation>
    <scope>NUCLEOTIDE SEQUENCE</scope>
    <source>
        <strain evidence="2">NIES-381</strain>
    </source>
</reference>
<gene>
    <name evidence="2" type="ORF">EGYM00392_LOCUS17127</name>
</gene>
<dbReference type="PANTHER" id="PTHR44843:SF14">
    <property type="entry name" value="METHYLTRANSFERASE TYPE 11 DOMAIN-CONTAINING PROTEIN"/>
    <property type="match status" value="1"/>
</dbReference>
<dbReference type="EMBL" id="HBGA01046774">
    <property type="protein sequence ID" value="CAD9006037.1"/>
    <property type="molecule type" value="Transcribed_RNA"/>
</dbReference>
<organism evidence="2">
    <name type="scientific">Eutreptiella gymnastica</name>
    <dbReference type="NCBI Taxonomy" id="73025"/>
    <lineage>
        <taxon>Eukaryota</taxon>
        <taxon>Discoba</taxon>
        <taxon>Euglenozoa</taxon>
        <taxon>Euglenida</taxon>
        <taxon>Spirocuta</taxon>
        <taxon>Euglenophyceae</taxon>
        <taxon>Eutreptiales</taxon>
        <taxon>Eutreptiaceae</taxon>
        <taxon>Eutreptiella</taxon>
    </lineage>
</organism>
<dbReference type="NCBIfam" id="TIGR01444">
    <property type="entry name" value="fkbM_fam"/>
    <property type="match status" value="1"/>
</dbReference>
<feature type="domain" description="DUF7870" evidence="1">
    <location>
        <begin position="118"/>
        <end position="208"/>
    </location>
</feature>
<proteinExistence type="predicted"/>
<name>A0A7S1IA52_9EUGL</name>
<dbReference type="InterPro" id="IPR006342">
    <property type="entry name" value="FkbM_mtfrase"/>
</dbReference>
<accession>A0A7S1IA52</accession>
<evidence type="ECO:0000313" key="2">
    <source>
        <dbReference type="EMBL" id="CAD9006037.1"/>
    </source>
</evidence>
<sequence>MPAIQARLSKQLRLGSLVPLAQAPRRVYLDFGARDWNSSVAVFLRTYPQARTFELKAWEVVEAFRPTYASHSEVELHMEAVWVADGQLQMRDPRMAHVLPANYSRVHRHKHTSAPIFVVPSVDISAYLQRNFVEDDFVVCKMDIEGAEYTVIPKLVADGTIHLIDELMLECHYWAINLLPTVRSRTWRSCFQMYAGLRSQGVYVHEWF</sequence>
<dbReference type="InterPro" id="IPR057192">
    <property type="entry name" value="DUF7870"/>
</dbReference>
<dbReference type="AlphaFoldDB" id="A0A7S1IA52"/>
<protein>
    <recommendedName>
        <fullName evidence="1">DUF7870 domain-containing protein</fullName>
    </recommendedName>
</protein>
<dbReference type="Gene3D" id="3.40.50.150">
    <property type="entry name" value="Vaccinia Virus protein VP39"/>
    <property type="match status" value="1"/>
</dbReference>
<dbReference type="Pfam" id="PF25276">
    <property type="entry name" value="DUF7870"/>
    <property type="match status" value="1"/>
</dbReference>
<dbReference type="PANTHER" id="PTHR44843">
    <property type="entry name" value="METHYLTRANSFERASE"/>
    <property type="match status" value="1"/>
</dbReference>